<keyword evidence="2 3" id="KW-0786">Thiamine pyrophosphate</keyword>
<name>A0ABV5V5Z1_9MICO</name>
<evidence type="ECO:0000256" key="4">
    <source>
        <dbReference type="SAM" id="MobiDB-lite"/>
    </source>
</evidence>
<evidence type="ECO:0000256" key="3">
    <source>
        <dbReference type="RuleBase" id="RU362132"/>
    </source>
</evidence>
<accession>A0ABV5V5Z1</accession>
<dbReference type="InterPro" id="IPR012000">
    <property type="entry name" value="Thiamin_PyroP_enz_cen_dom"/>
</dbReference>
<dbReference type="Pfam" id="PF00205">
    <property type="entry name" value="TPP_enzyme_M"/>
    <property type="match status" value="1"/>
</dbReference>
<dbReference type="RefSeq" id="WP_377466632.1">
    <property type="nucleotide sequence ID" value="NZ_JBHMAX010000025.1"/>
</dbReference>
<dbReference type="InterPro" id="IPR011766">
    <property type="entry name" value="TPP_enzyme_TPP-bd"/>
</dbReference>
<reference evidence="8 9" key="1">
    <citation type="submission" date="2024-09" db="EMBL/GenBank/DDBJ databases">
        <authorList>
            <person name="Sun Q."/>
            <person name="Mori K."/>
        </authorList>
    </citation>
    <scope>NUCLEOTIDE SEQUENCE [LARGE SCALE GENOMIC DNA]</scope>
    <source>
        <strain evidence="8 9">JCM 12763</strain>
    </source>
</reference>
<proteinExistence type="inferred from homology"/>
<dbReference type="InterPro" id="IPR029061">
    <property type="entry name" value="THDP-binding"/>
</dbReference>
<dbReference type="Gene3D" id="3.40.50.970">
    <property type="match status" value="2"/>
</dbReference>
<dbReference type="Proteomes" id="UP001589613">
    <property type="component" value="Unassembled WGS sequence"/>
</dbReference>
<dbReference type="Pfam" id="PF02775">
    <property type="entry name" value="TPP_enzyme_C"/>
    <property type="match status" value="1"/>
</dbReference>
<dbReference type="SUPFAM" id="SSF52518">
    <property type="entry name" value="Thiamin diphosphate-binding fold (THDP-binding)"/>
    <property type="match status" value="2"/>
</dbReference>
<dbReference type="EMBL" id="JBHMAX010000025">
    <property type="protein sequence ID" value="MFB9733202.1"/>
    <property type="molecule type" value="Genomic_DNA"/>
</dbReference>
<organism evidence="8 9">
    <name type="scientific">Ornithinimicrobium kibberense</name>
    <dbReference type="NCBI Taxonomy" id="282060"/>
    <lineage>
        <taxon>Bacteria</taxon>
        <taxon>Bacillati</taxon>
        <taxon>Actinomycetota</taxon>
        <taxon>Actinomycetes</taxon>
        <taxon>Micrococcales</taxon>
        <taxon>Ornithinimicrobiaceae</taxon>
        <taxon>Ornithinimicrobium</taxon>
    </lineage>
</organism>
<evidence type="ECO:0000256" key="2">
    <source>
        <dbReference type="ARBA" id="ARBA00023052"/>
    </source>
</evidence>
<dbReference type="SUPFAM" id="SSF52467">
    <property type="entry name" value="DHS-like NAD/FAD-binding domain"/>
    <property type="match status" value="1"/>
</dbReference>
<dbReference type="InterPro" id="IPR029035">
    <property type="entry name" value="DHS-like_NAD/FAD-binding_dom"/>
</dbReference>
<evidence type="ECO:0000259" key="5">
    <source>
        <dbReference type="Pfam" id="PF00205"/>
    </source>
</evidence>
<evidence type="ECO:0000259" key="7">
    <source>
        <dbReference type="Pfam" id="PF02776"/>
    </source>
</evidence>
<dbReference type="Pfam" id="PF02776">
    <property type="entry name" value="TPP_enzyme_N"/>
    <property type="match status" value="1"/>
</dbReference>
<feature type="compositionally biased region" description="Basic and acidic residues" evidence="4">
    <location>
        <begin position="344"/>
        <end position="370"/>
    </location>
</feature>
<comment type="caution">
    <text evidence="8">The sequence shown here is derived from an EMBL/GenBank/DDBJ whole genome shotgun (WGS) entry which is preliminary data.</text>
</comment>
<dbReference type="InterPro" id="IPR045229">
    <property type="entry name" value="TPP_enz"/>
</dbReference>
<dbReference type="Gene3D" id="3.40.50.1220">
    <property type="entry name" value="TPP-binding domain"/>
    <property type="match status" value="1"/>
</dbReference>
<feature type="domain" description="Thiamine pyrophosphate enzyme TPP-binding" evidence="6">
    <location>
        <begin position="401"/>
        <end position="547"/>
    </location>
</feature>
<sequence>MASLRGADILAESLIQAGVTTIFGVPGDTGVVFYDALYSVTDKLRHVLARDERHAAAMADGYARVTDRVGVVEVSSGGGTTYVVGGMGEAMASGIPMLLVTSDIHRSSRGTGALTEIDQVALFSAVTKRTIVVEHAADIPQAVQSALGAAAEGRPGPVALIFPEDVFDEIVEAQTPVLGEPEPQCVSVPAWRDGADPQAVAEAAELLAGAERPAVMAGSGVHSSQAWDALHSLADAGAIPVATTIHGRGAIADSSPWSLGVVGNNGGRPYANEYLAAADVVLLIGTRANATDTNSWQGPARSGTAVIQIDIDPDRAGRNFPQAVRLVGDARTVLGQLAEHLRPASESVREARAHDLRERRSEWERERDSPDLAPGQLLPRDVVEVVDQVLGHAALWVADPGTPTPNVATFRRIQEAGRTVVIPRGHGPMGYAIPAAVGMSVAQPDTPVVSVTADGSFAMACGELETVSRLDLPILFVQFTNHSLGWIKMLQHLYSGRRYFGVDPGTIDAVKVAEACGIRGERVTSIDRLRELVSEFAHDPKTLYIDVEVPHMIDVLPPVPAWEASLAGTSERPVY</sequence>
<gene>
    <name evidence="8" type="ORF">ACFFN0_14220</name>
</gene>
<feature type="region of interest" description="Disordered" evidence="4">
    <location>
        <begin position="344"/>
        <end position="375"/>
    </location>
</feature>
<evidence type="ECO:0000256" key="1">
    <source>
        <dbReference type="ARBA" id="ARBA00007812"/>
    </source>
</evidence>
<feature type="domain" description="Thiamine pyrophosphate enzyme central" evidence="5">
    <location>
        <begin position="200"/>
        <end position="337"/>
    </location>
</feature>
<evidence type="ECO:0000259" key="6">
    <source>
        <dbReference type="Pfam" id="PF02775"/>
    </source>
</evidence>
<keyword evidence="9" id="KW-1185">Reference proteome</keyword>
<comment type="similarity">
    <text evidence="1 3">Belongs to the TPP enzyme family.</text>
</comment>
<evidence type="ECO:0000313" key="8">
    <source>
        <dbReference type="EMBL" id="MFB9733202.1"/>
    </source>
</evidence>
<dbReference type="PANTHER" id="PTHR18968:SF13">
    <property type="entry name" value="ACETOLACTATE SYNTHASE CATALYTIC SUBUNIT, MITOCHONDRIAL"/>
    <property type="match status" value="1"/>
</dbReference>
<evidence type="ECO:0000313" key="9">
    <source>
        <dbReference type="Proteomes" id="UP001589613"/>
    </source>
</evidence>
<dbReference type="CDD" id="cd07035">
    <property type="entry name" value="TPP_PYR_POX_like"/>
    <property type="match status" value="1"/>
</dbReference>
<dbReference type="InterPro" id="IPR012001">
    <property type="entry name" value="Thiamin_PyroP_enz_TPP-bd_dom"/>
</dbReference>
<protein>
    <submittedName>
        <fullName evidence="8">Thiamine pyrophosphate-binding protein</fullName>
    </submittedName>
</protein>
<feature type="domain" description="Thiamine pyrophosphate enzyme N-terminal TPP-binding" evidence="7">
    <location>
        <begin position="5"/>
        <end position="122"/>
    </location>
</feature>
<dbReference type="PANTHER" id="PTHR18968">
    <property type="entry name" value="THIAMINE PYROPHOSPHATE ENZYMES"/>
    <property type="match status" value="1"/>
</dbReference>